<reference evidence="2" key="1">
    <citation type="thesis" date="2021" institute="BYU ScholarsArchive" country="Provo, UT, USA">
        <title>Applications of and Algorithms for Genome Assembly and Genomic Analyses with an Emphasis on Marine Teleosts.</title>
        <authorList>
            <person name="Pickett B.D."/>
        </authorList>
    </citation>
    <scope>NUCLEOTIDE SEQUENCE</scope>
    <source>
        <strain evidence="2">HI-2016</strain>
    </source>
</reference>
<dbReference type="EMBL" id="JAFBMS010000013">
    <property type="protein sequence ID" value="KAG9347565.1"/>
    <property type="molecule type" value="Genomic_DNA"/>
</dbReference>
<name>A0A8T2P4T8_9TELE</name>
<organism evidence="2 3">
    <name type="scientific">Albula glossodonta</name>
    <name type="common">roundjaw bonefish</name>
    <dbReference type="NCBI Taxonomy" id="121402"/>
    <lineage>
        <taxon>Eukaryota</taxon>
        <taxon>Metazoa</taxon>
        <taxon>Chordata</taxon>
        <taxon>Craniata</taxon>
        <taxon>Vertebrata</taxon>
        <taxon>Euteleostomi</taxon>
        <taxon>Actinopterygii</taxon>
        <taxon>Neopterygii</taxon>
        <taxon>Teleostei</taxon>
        <taxon>Albuliformes</taxon>
        <taxon>Albulidae</taxon>
        <taxon>Albula</taxon>
    </lineage>
</organism>
<evidence type="ECO:0000256" key="1">
    <source>
        <dbReference type="SAM" id="MobiDB-lite"/>
    </source>
</evidence>
<dbReference type="AlphaFoldDB" id="A0A8T2P4T8"/>
<proteinExistence type="predicted"/>
<comment type="caution">
    <text evidence="2">The sequence shown here is derived from an EMBL/GenBank/DDBJ whole genome shotgun (WGS) entry which is preliminary data.</text>
</comment>
<accession>A0A8T2P4T8</accession>
<evidence type="ECO:0000313" key="2">
    <source>
        <dbReference type="EMBL" id="KAG9347565.1"/>
    </source>
</evidence>
<feature type="region of interest" description="Disordered" evidence="1">
    <location>
        <begin position="1"/>
        <end position="21"/>
    </location>
</feature>
<sequence>MNDHSPASFGKHKRMRNLNGSAGPHRMITKCGDNKLIGSVFGAALCNGMKCRRAEIHPTGLQWTDYQHWPPRAFPRQQNCAVGLGGCQETLGNAGCDRDSYWYSCSGQAGTGWSIAKAAREGCHAERESREGEERKRKKTSQTWQGSIAAPFVCVFGFALRKSKIPRSELHSQADKWLGISTVQEGSGFEKPKKIWKASFSSLVSTKTPASRMLKAAVMLSASSAQTLWCGAHWLLFVQCTSDACEKLWPWSWRECDALVADTAIITEEGGSSNQDEAGLNDTASFITVSPGWPGVFGGLGGGEGGGIEWWPCPQACLLAVCAPRLPGPAGLLICKQRGNSRGAGQRYGITLCTLLHHPDPHSATATDTLPGRLSEEQQHRKMLHGCLSSFVSGRKGRGVQEGGIMAVIRWKVGEG</sequence>
<keyword evidence="3" id="KW-1185">Reference proteome</keyword>
<dbReference type="Proteomes" id="UP000824540">
    <property type="component" value="Unassembled WGS sequence"/>
</dbReference>
<evidence type="ECO:0000313" key="3">
    <source>
        <dbReference type="Proteomes" id="UP000824540"/>
    </source>
</evidence>
<gene>
    <name evidence="2" type="ORF">JZ751_005134</name>
</gene>
<protein>
    <submittedName>
        <fullName evidence="2">Uncharacterized protein</fullName>
    </submittedName>
</protein>